<evidence type="ECO:0000256" key="5">
    <source>
        <dbReference type="ARBA" id="ARBA00023242"/>
    </source>
</evidence>
<keyword evidence="2" id="KW-0805">Transcription regulation</keyword>
<keyword evidence="4" id="KW-0804">Transcription</keyword>
<dbReference type="GO" id="GO:0000976">
    <property type="term" value="F:transcription cis-regulatory region binding"/>
    <property type="evidence" value="ECO:0007669"/>
    <property type="project" value="TreeGrafter"/>
</dbReference>
<evidence type="ECO:0000256" key="1">
    <source>
        <dbReference type="ARBA" id="ARBA00004123"/>
    </source>
</evidence>
<accession>A0A9P4GX35</accession>
<dbReference type="AlphaFoldDB" id="A0A9P4GX35"/>
<evidence type="ECO:0000313" key="7">
    <source>
        <dbReference type="EMBL" id="KAF2023077.1"/>
    </source>
</evidence>
<dbReference type="GO" id="GO:0005634">
    <property type="term" value="C:nucleus"/>
    <property type="evidence" value="ECO:0007669"/>
    <property type="project" value="UniProtKB-SubCell"/>
</dbReference>
<evidence type="ECO:0000313" key="8">
    <source>
        <dbReference type="Proteomes" id="UP000799777"/>
    </source>
</evidence>
<dbReference type="PANTHER" id="PTHR31845:SF37">
    <property type="entry name" value="TRANSCRIPTION FACTOR DOMAIN-CONTAINING PROTEIN"/>
    <property type="match status" value="1"/>
</dbReference>
<dbReference type="OrthoDB" id="5226580at2759"/>
<organism evidence="7 8">
    <name type="scientific">Setomelanomma holmii</name>
    <dbReference type="NCBI Taxonomy" id="210430"/>
    <lineage>
        <taxon>Eukaryota</taxon>
        <taxon>Fungi</taxon>
        <taxon>Dikarya</taxon>
        <taxon>Ascomycota</taxon>
        <taxon>Pezizomycotina</taxon>
        <taxon>Dothideomycetes</taxon>
        <taxon>Pleosporomycetidae</taxon>
        <taxon>Pleosporales</taxon>
        <taxon>Pleosporineae</taxon>
        <taxon>Phaeosphaeriaceae</taxon>
        <taxon>Setomelanomma</taxon>
    </lineage>
</organism>
<dbReference type="CDD" id="cd12148">
    <property type="entry name" value="fungal_TF_MHR"/>
    <property type="match status" value="1"/>
</dbReference>
<gene>
    <name evidence="7" type="ORF">EK21DRAFT_105488</name>
</gene>
<dbReference type="PANTHER" id="PTHR31845">
    <property type="entry name" value="FINGER DOMAIN PROTEIN, PUTATIVE-RELATED"/>
    <property type="match status" value="1"/>
</dbReference>
<comment type="caution">
    <text evidence="7">The sequence shown here is derived from an EMBL/GenBank/DDBJ whole genome shotgun (WGS) entry which is preliminary data.</text>
</comment>
<evidence type="ECO:0000256" key="2">
    <source>
        <dbReference type="ARBA" id="ARBA00023015"/>
    </source>
</evidence>
<keyword evidence="8" id="KW-1185">Reference proteome</keyword>
<name>A0A9P4GX35_9PLEO</name>
<sequence>MSLAPPGAEASGKASAAQLLSKTCQNCFSLKIRCDRTQRQDICDRRIHALEQQVQDLLRLQRSGPIVQQPLPEDSAVGTSPDDDGDVVDEDIVSMEQAETLVVTYKTEMMPHFPFIIVQPHVAGVELRHTKPFLFLSILSVASFHNLNTQDKLCKRFADMLHEKVTMGGDDCLKLEYLQGLLIVLAWNQYHMRSKNYSQYLQLAISIAVDMRLDRKPIRPKATNAGSKRDPIAEKVGTQTWGPEEQRAAAGIFYISSTISKLLDKMNTFPCTRDIEDGTRALGEEAEYRTDKDLYHVIRLQRIIENIESIASATGSDADAQGDYLRVRAELEEFRVYLCSDASDSHLLFMQFHTAKLFLYQVAFFERNLQQSPALHLNILCEGLEGAKSFLDLYLWLPPMSEMNLTNSEWIQLSFGVTLAAKFAIISKEPGVEPRTRDLRHRLNIDHVFRRLALRIGALVGRAGEGNKQKDIFYHYEQRVRKVQRWYERMIRATGADSPTPQAAALPPRSSSASHQGASPVQQYGPYSYPPSATPSNVPVSTTFSHQQPHGYAQPVAYPHDISPTSSYQHTPQMPEPQQMHPQQDMAAVGMAPISNYSSYSPVPAIAYPDLMNANGWGNMFAIPMEHDALVWDVSQGYGLGVASPPSDASTT</sequence>
<feature type="region of interest" description="Disordered" evidence="6">
    <location>
        <begin position="497"/>
        <end position="554"/>
    </location>
</feature>
<reference evidence="7" key="1">
    <citation type="journal article" date="2020" name="Stud. Mycol.">
        <title>101 Dothideomycetes genomes: a test case for predicting lifestyles and emergence of pathogens.</title>
        <authorList>
            <person name="Haridas S."/>
            <person name="Albert R."/>
            <person name="Binder M."/>
            <person name="Bloem J."/>
            <person name="Labutti K."/>
            <person name="Salamov A."/>
            <person name="Andreopoulos B."/>
            <person name="Baker S."/>
            <person name="Barry K."/>
            <person name="Bills G."/>
            <person name="Bluhm B."/>
            <person name="Cannon C."/>
            <person name="Castanera R."/>
            <person name="Culley D."/>
            <person name="Daum C."/>
            <person name="Ezra D."/>
            <person name="Gonzalez J."/>
            <person name="Henrissat B."/>
            <person name="Kuo A."/>
            <person name="Liang C."/>
            <person name="Lipzen A."/>
            <person name="Lutzoni F."/>
            <person name="Magnuson J."/>
            <person name="Mondo S."/>
            <person name="Nolan M."/>
            <person name="Ohm R."/>
            <person name="Pangilinan J."/>
            <person name="Park H.-J."/>
            <person name="Ramirez L."/>
            <person name="Alfaro M."/>
            <person name="Sun H."/>
            <person name="Tritt A."/>
            <person name="Yoshinaga Y."/>
            <person name="Zwiers L.-H."/>
            <person name="Turgeon B."/>
            <person name="Goodwin S."/>
            <person name="Spatafora J."/>
            <person name="Crous P."/>
            <person name="Grigoriev I."/>
        </authorList>
    </citation>
    <scope>NUCLEOTIDE SEQUENCE</scope>
    <source>
        <strain evidence="7">CBS 110217</strain>
    </source>
</reference>
<dbReference type="InterPro" id="IPR051089">
    <property type="entry name" value="prtT"/>
</dbReference>
<feature type="compositionally biased region" description="Polar residues" evidence="6">
    <location>
        <begin position="534"/>
        <end position="548"/>
    </location>
</feature>
<comment type="subcellular location">
    <subcellularLocation>
        <location evidence="1">Nucleus</location>
    </subcellularLocation>
</comment>
<keyword evidence="3" id="KW-0238">DNA-binding</keyword>
<keyword evidence="5" id="KW-0539">Nucleus</keyword>
<feature type="compositionally biased region" description="Low complexity" evidence="6">
    <location>
        <begin position="501"/>
        <end position="514"/>
    </location>
</feature>
<dbReference type="EMBL" id="ML978383">
    <property type="protein sequence ID" value="KAF2023077.1"/>
    <property type="molecule type" value="Genomic_DNA"/>
</dbReference>
<evidence type="ECO:0000256" key="3">
    <source>
        <dbReference type="ARBA" id="ARBA00023125"/>
    </source>
</evidence>
<protein>
    <submittedName>
        <fullName evidence="7">Uncharacterized protein</fullName>
    </submittedName>
</protein>
<dbReference type="Proteomes" id="UP000799777">
    <property type="component" value="Unassembled WGS sequence"/>
</dbReference>
<dbReference type="GO" id="GO:0000981">
    <property type="term" value="F:DNA-binding transcription factor activity, RNA polymerase II-specific"/>
    <property type="evidence" value="ECO:0007669"/>
    <property type="project" value="TreeGrafter"/>
</dbReference>
<evidence type="ECO:0000256" key="4">
    <source>
        <dbReference type="ARBA" id="ARBA00023163"/>
    </source>
</evidence>
<proteinExistence type="predicted"/>
<evidence type="ECO:0000256" key="6">
    <source>
        <dbReference type="SAM" id="MobiDB-lite"/>
    </source>
</evidence>